<dbReference type="PANTHER" id="PTHR13114">
    <property type="entry name" value="MEDIATOR OF RNA POLYMERASE II TRANSCRIPTION SUBUNIT 17"/>
    <property type="match status" value="1"/>
</dbReference>
<evidence type="ECO:0008006" key="9">
    <source>
        <dbReference type="Google" id="ProtNLM"/>
    </source>
</evidence>
<comment type="subcellular location">
    <subcellularLocation>
        <location evidence="1">Nucleus</location>
    </subcellularLocation>
</comment>
<feature type="region of interest" description="Disordered" evidence="6">
    <location>
        <begin position="447"/>
        <end position="468"/>
    </location>
</feature>
<gene>
    <name evidence="7" type="ORF">CYMTET_48468</name>
</gene>
<dbReference type="GO" id="GO:0016592">
    <property type="term" value="C:mediator complex"/>
    <property type="evidence" value="ECO:0007669"/>
    <property type="project" value="InterPro"/>
</dbReference>
<dbReference type="EMBL" id="LGRX02033310">
    <property type="protein sequence ID" value="KAK3241798.1"/>
    <property type="molecule type" value="Genomic_DNA"/>
</dbReference>
<dbReference type="InterPro" id="IPR019313">
    <property type="entry name" value="Mediator_Med17"/>
</dbReference>
<keyword evidence="3" id="KW-0805">Transcription regulation</keyword>
<sequence length="468" mass="50477">MISASKTHAKRVRYIDPEGKEDYITNEQENLRKLHQAAREISTAPVGGSTSGAQTVEEGAAADEETQDVNGAWRQETLAELAAAGTELEAMINLLTFMTNEEHISVSHTKRVSTMPGLLSETALLTSAKSSHLKAAASSLGTAAQAMRSRLDREERFYSELSRLECAWPLRKVRRKRAFKVGEAERDSELEAHSTRLALSVCIPGHDARGQVLDLAIQADGGVRLEGDAAGDAPGELQGVHERLTQLQRGTAEDEVRGVLAAEVATSNADTATNLFRQLTGELGKHLPGGDGRAPEAAAGAPTAAQAMCPSANLAVLFLKQLVLEKVASGRRADMVTAQSSIPKERKPASELHSLVLFKLAWRLQHSSMVRTVLNMLEQTTANLPQAHLRWIATRTSGVAAIKVHTVCSSYGIMLRLQGSTMLPPVSFFTSPLLPFHGSLVRCTSPEPSVMRASPEASPQWRPPEAPQ</sequence>
<evidence type="ECO:0000256" key="5">
    <source>
        <dbReference type="ARBA" id="ARBA00023242"/>
    </source>
</evidence>
<evidence type="ECO:0000256" key="2">
    <source>
        <dbReference type="ARBA" id="ARBA00005635"/>
    </source>
</evidence>
<evidence type="ECO:0000256" key="4">
    <source>
        <dbReference type="ARBA" id="ARBA00023163"/>
    </source>
</evidence>
<accession>A0AAE0BS70</accession>
<proteinExistence type="inferred from homology"/>
<keyword evidence="4" id="KW-0804">Transcription</keyword>
<dbReference type="Proteomes" id="UP001190700">
    <property type="component" value="Unassembled WGS sequence"/>
</dbReference>
<evidence type="ECO:0000313" key="7">
    <source>
        <dbReference type="EMBL" id="KAK3241798.1"/>
    </source>
</evidence>
<name>A0AAE0BS70_9CHLO</name>
<dbReference type="GO" id="GO:0070847">
    <property type="term" value="C:core mediator complex"/>
    <property type="evidence" value="ECO:0007669"/>
    <property type="project" value="TreeGrafter"/>
</dbReference>
<dbReference type="GO" id="GO:0006357">
    <property type="term" value="P:regulation of transcription by RNA polymerase II"/>
    <property type="evidence" value="ECO:0007669"/>
    <property type="project" value="InterPro"/>
</dbReference>
<evidence type="ECO:0000256" key="6">
    <source>
        <dbReference type="SAM" id="MobiDB-lite"/>
    </source>
</evidence>
<evidence type="ECO:0000313" key="8">
    <source>
        <dbReference type="Proteomes" id="UP001190700"/>
    </source>
</evidence>
<dbReference type="AlphaFoldDB" id="A0AAE0BS70"/>
<evidence type="ECO:0000256" key="1">
    <source>
        <dbReference type="ARBA" id="ARBA00004123"/>
    </source>
</evidence>
<dbReference type="PANTHER" id="PTHR13114:SF7">
    <property type="entry name" value="MEDIATOR OF RNA POLYMERASE II TRANSCRIPTION SUBUNIT 17"/>
    <property type="match status" value="1"/>
</dbReference>
<reference evidence="7 8" key="1">
    <citation type="journal article" date="2015" name="Genome Biol. Evol.">
        <title>Comparative Genomics of a Bacterivorous Green Alga Reveals Evolutionary Causalities and Consequences of Phago-Mixotrophic Mode of Nutrition.</title>
        <authorList>
            <person name="Burns J.A."/>
            <person name="Paasch A."/>
            <person name="Narechania A."/>
            <person name="Kim E."/>
        </authorList>
    </citation>
    <scope>NUCLEOTIDE SEQUENCE [LARGE SCALE GENOMIC DNA]</scope>
    <source>
        <strain evidence="7 8">PLY_AMNH</strain>
    </source>
</reference>
<comment type="caution">
    <text evidence="7">The sequence shown here is derived from an EMBL/GenBank/DDBJ whole genome shotgun (WGS) entry which is preliminary data.</text>
</comment>
<protein>
    <recommendedName>
        <fullName evidence="9">Mediator of RNA polymerase II transcription subunit 17</fullName>
    </recommendedName>
</protein>
<comment type="similarity">
    <text evidence="2">Belongs to the Mediator complex subunit 17 family.</text>
</comment>
<keyword evidence="8" id="KW-1185">Reference proteome</keyword>
<organism evidence="7 8">
    <name type="scientific">Cymbomonas tetramitiformis</name>
    <dbReference type="NCBI Taxonomy" id="36881"/>
    <lineage>
        <taxon>Eukaryota</taxon>
        <taxon>Viridiplantae</taxon>
        <taxon>Chlorophyta</taxon>
        <taxon>Pyramimonadophyceae</taxon>
        <taxon>Pyramimonadales</taxon>
        <taxon>Pyramimonadaceae</taxon>
        <taxon>Cymbomonas</taxon>
    </lineage>
</organism>
<feature type="region of interest" description="Disordered" evidence="6">
    <location>
        <begin position="42"/>
        <end position="68"/>
    </location>
</feature>
<dbReference type="GO" id="GO:0003712">
    <property type="term" value="F:transcription coregulator activity"/>
    <property type="evidence" value="ECO:0007669"/>
    <property type="project" value="InterPro"/>
</dbReference>
<keyword evidence="5" id="KW-0539">Nucleus</keyword>
<evidence type="ECO:0000256" key="3">
    <source>
        <dbReference type="ARBA" id="ARBA00023015"/>
    </source>
</evidence>